<gene>
    <name evidence="4" type="primary">nagB</name>
    <name evidence="6" type="ORF">FC64_GL000052</name>
</gene>
<dbReference type="InterPro" id="IPR004547">
    <property type="entry name" value="Glucosamine6P_isomerase"/>
</dbReference>
<comment type="caution">
    <text evidence="6">The sequence shown here is derived from an EMBL/GenBank/DDBJ whole genome shotgun (WGS) entry which is preliminary data.</text>
</comment>
<dbReference type="GO" id="GO:0006043">
    <property type="term" value="P:glucosamine catabolic process"/>
    <property type="evidence" value="ECO:0007669"/>
    <property type="project" value="TreeGrafter"/>
</dbReference>
<name>A0A0R1ZMT5_9LACO</name>
<evidence type="ECO:0000313" key="7">
    <source>
        <dbReference type="Proteomes" id="UP000051291"/>
    </source>
</evidence>
<dbReference type="NCBIfam" id="TIGR00502">
    <property type="entry name" value="nagB"/>
    <property type="match status" value="1"/>
</dbReference>
<dbReference type="InterPro" id="IPR006148">
    <property type="entry name" value="Glc/Gal-6P_isomerase"/>
</dbReference>
<dbReference type="SUPFAM" id="SSF100950">
    <property type="entry name" value="NagB/RpiA/CoA transferase-like"/>
    <property type="match status" value="1"/>
</dbReference>
<dbReference type="AlphaFoldDB" id="A0A0R1ZMT5"/>
<evidence type="ECO:0000256" key="2">
    <source>
        <dbReference type="ARBA" id="ARBA00022801"/>
    </source>
</evidence>
<dbReference type="RefSeq" id="WP_057906230.1">
    <property type="nucleotide sequence ID" value="NZ_AYYZ01000008.1"/>
</dbReference>
<dbReference type="Gene3D" id="3.40.50.1360">
    <property type="match status" value="1"/>
</dbReference>
<protein>
    <recommendedName>
        <fullName evidence="4">Glucosamine-6-phosphate deaminase</fullName>
        <ecNumber evidence="4">3.5.99.6</ecNumber>
    </recommendedName>
    <alternativeName>
        <fullName evidence="4">GlcN6P deaminase</fullName>
        <shortName evidence="4">GNPDA</shortName>
    </alternativeName>
    <alternativeName>
        <fullName evidence="4">Glucosamine-6-phosphate isomerase</fullName>
    </alternativeName>
</protein>
<evidence type="ECO:0000256" key="1">
    <source>
        <dbReference type="ARBA" id="ARBA00000644"/>
    </source>
</evidence>
<dbReference type="Pfam" id="PF01182">
    <property type="entry name" value="Glucosamine_iso"/>
    <property type="match status" value="1"/>
</dbReference>
<dbReference type="InterPro" id="IPR018321">
    <property type="entry name" value="Glucosamine6P_isomerase_CS"/>
</dbReference>
<dbReference type="CDD" id="cd01399">
    <property type="entry name" value="GlcN6P_deaminase"/>
    <property type="match status" value="1"/>
</dbReference>
<dbReference type="GO" id="GO:0004342">
    <property type="term" value="F:glucosamine-6-phosphate deaminase activity"/>
    <property type="evidence" value="ECO:0007669"/>
    <property type="project" value="UniProtKB-UniRule"/>
</dbReference>
<keyword evidence="2 4" id="KW-0378">Hydrolase</keyword>
<comment type="catalytic activity">
    <reaction evidence="1 4">
        <text>alpha-D-glucosamine 6-phosphate + H2O = beta-D-fructose 6-phosphate + NH4(+)</text>
        <dbReference type="Rhea" id="RHEA:12172"/>
        <dbReference type="ChEBI" id="CHEBI:15377"/>
        <dbReference type="ChEBI" id="CHEBI:28938"/>
        <dbReference type="ChEBI" id="CHEBI:57634"/>
        <dbReference type="ChEBI" id="CHEBI:75989"/>
        <dbReference type="EC" id="3.5.99.6"/>
    </reaction>
</comment>
<feature type="active site" description="Proton acceptor; for ring-opening step" evidence="4">
    <location>
        <position position="130"/>
    </location>
</feature>
<comment type="similarity">
    <text evidence="4">Belongs to the glucosamine/galactosamine-6-phosphate isomerase family. NagB subfamily.</text>
</comment>
<dbReference type="InterPro" id="IPR037171">
    <property type="entry name" value="NagB/RpiA_transferase-like"/>
</dbReference>
<dbReference type="GO" id="GO:0042802">
    <property type="term" value="F:identical protein binding"/>
    <property type="evidence" value="ECO:0007669"/>
    <property type="project" value="TreeGrafter"/>
</dbReference>
<dbReference type="GO" id="GO:0005737">
    <property type="term" value="C:cytoplasm"/>
    <property type="evidence" value="ECO:0007669"/>
    <property type="project" value="TreeGrafter"/>
</dbReference>
<feature type="active site" description="For ring-opening step" evidence="4">
    <location>
        <position position="128"/>
    </location>
</feature>
<keyword evidence="3 4" id="KW-0119">Carbohydrate metabolism</keyword>
<feature type="active site" description="For ring-opening step" evidence="4">
    <location>
        <position position="135"/>
    </location>
</feature>
<comment type="caution">
    <text evidence="4">Lacks conserved residue(s) required for the propagation of feature annotation.</text>
</comment>
<dbReference type="UniPathway" id="UPA00629">
    <property type="reaction ID" value="UER00684"/>
</dbReference>
<dbReference type="Proteomes" id="UP000051291">
    <property type="component" value="Unassembled WGS sequence"/>
</dbReference>
<feature type="active site" description="Proton acceptor; for enolization step" evidence="4">
    <location>
        <position position="62"/>
    </location>
</feature>
<dbReference type="HAMAP" id="MF_01241">
    <property type="entry name" value="GlcN6P_deamin"/>
    <property type="match status" value="1"/>
</dbReference>
<dbReference type="EMBL" id="AYYZ01000008">
    <property type="protein sequence ID" value="KRM53131.1"/>
    <property type="molecule type" value="Genomic_DNA"/>
</dbReference>
<evidence type="ECO:0000256" key="3">
    <source>
        <dbReference type="ARBA" id="ARBA00023277"/>
    </source>
</evidence>
<dbReference type="PANTHER" id="PTHR11280:SF5">
    <property type="entry name" value="GLUCOSAMINE-6-PHOSPHATE ISOMERASE"/>
    <property type="match status" value="1"/>
</dbReference>
<feature type="domain" description="Glucosamine/galactosamine-6-phosphate isomerase" evidence="5">
    <location>
        <begin position="25"/>
        <end position="218"/>
    </location>
</feature>
<accession>A0A0R1ZMT5</accession>
<evidence type="ECO:0000259" key="5">
    <source>
        <dbReference type="Pfam" id="PF01182"/>
    </source>
</evidence>
<dbReference type="PROSITE" id="PS01161">
    <property type="entry name" value="GLC_GALNAC_ISOMERASE"/>
    <property type="match status" value="1"/>
</dbReference>
<dbReference type="GO" id="GO:0006046">
    <property type="term" value="P:N-acetylglucosamine catabolic process"/>
    <property type="evidence" value="ECO:0007669"/>
    <property type="project" value="UniProtKB-UniRule"/>
</dbReference>
<keyword evidence="7" id="KW-1185">Reference proteome</keyword>
<dbReference type="PANTHER" id="PTHR11280">
    <property type="entry name" value="GLUCOSAMINE-6-PHOSPHATE ISOMERASE"/>
    <property type="match status" value="1"/>
</dbReference>
<dbReference type="STRING" id="1423820.FC64_GL000052"/>
<evidence type="ECO:0000313" key="6">
    <source>
        <dbReference type="EMBL" id="KRM53131.1"/>
    </source>
</evidence>
<comment type="pathway">
    <text evidence="4">Amino-sugar metabolism; N-acetylneuraminate degradation; D-fructose 6-phosphate from N-acetylneuraminate: step 5/5.</text>
</comment>
<dbReference type="GO" id="GO:0005975">
    <property type="term" value="P:carbohydrate metabolic process"/>
    <property type="evidence" value="ECO:0007669"/>
    <property type="project" value="InterPro"/>
</dbReference>
<reference evidence="6 7" key="1">
    <citation type="journal article" date="2015" name="Genome Announc.">
        <title>Expanding the biotechnology potential of lactobacilli through comparative genomics of 213 strains and associated genera.</title>
        <authorList>
            <person name="Sun Z."/>
            <person name="Harris H.M."/>
            <person name="McCann A."/>
            <person name="Guo C."/>
            <person name="Argimon S."/>
            <person name="Zhang W."/>
            <person name="Yang X."/>
            <person name="Jeffery I.B."/>
            <person name="Cooney J.C."/>
            <person name="Kagawa T.F."/>
            <person name="Liu W."/>
            <person name="Song Y."/>
            <person name="Salvetti E."/>
            <person name="Wrobel A."/>
            <person name="Rasinkangas P."/>
            <person name="Parkhill J."/>
            <person name="Rea M.C."/>
            <person name="O'Sullivan O."/>
            <person name="Ritari J."/>
            <person name="Douillard F.P."/>
            <person name="Paul Ross R."/>
            <person name="Yang R."/>
            <person name="Briner A.E."/>
            <person name="Felis G.E."/>
            <person name="de Vos W.M."/>
            <person name="Barrangou R."/>
            <person name="Klaenhammer T.R."/>
            <person name="Caufield P.W."/>
            <person name="Cui Y."/>
            <person name="Zhang H."/>
            <person name="O'Toole P.W."/>
        </authorList>
    </citation>
    <scope>NUCLEOTIDE SEQUENCE [LARGE SCALE GENOMIC DNA]</scope>
    <source>
        <strain evidence="6 7">DSM 20653</strain>
    </source>
</reference>
<proteinExistence type="inferred from homology"/>
<dbReference type="FunFam" id="3.40.50.1360:FF:000003">
    <property type="entry name" value="Glucosamine-6-phosphate deaminase"/>
    <property type="match status" value="1"/>
</dbReference>
<dbReference type="GO" id="GO:0019262">
    <property type="term" value="P:N-acetylneuraminate catabolic process"/>
    <property type="evidence" value="ECO:0007669"/>
    <property type="project" value="UniProtKB-UniRule"/>
</dbReference>
<evidence type="ECO:0000256" key="4">
    <source>
        <dbReference type="HAMAP-Rule" id="MF_01241"/>
    </source>
</evidence>
<dbReference type="PATRIC" id="fig|1423820.4.peg.53"/>
<organism evidence="6 7">
    <name type="scientific">Ligilactobacillus araffinosus DSM 20653</name>
    <dbReference type="NCBI Taxonomy" id="1423820"/>
    <lineage>
        <taxon>Bacteria</taxon>
        <taxon>Bacillati</taxon>
        <taxon>Bacillota</taxon>
        <taxon>Bacilli</taxon>
        <taxon>Lactobacillales</taxon>
        <taxon>Lactobacillaceae</taxon>
        <taxon>Ligilactobacillus</taxon>
    </lineage>
</organism>
<sequence>MKVIIVKDQNEGGKEALKLYENEMQNGAKVFGLATGSTPITTYEELVASDLDFSDCVSVNLDEYVGLTPDNDQSYHYFMNEHLFKYKKFKHSYVPDGTNMDAAAETARYDKIIEKNPIDLQLLGLGRNGHIGFNEPGTPFDSTTHKIKLTQSTIDANSRFFNREEDVPKEAYSMGIGSIMTAKHILLEAYGDKKAEAIQKMVQGPVTTDVPASVLQNHPNVTVIIDEAAAALLDRSKLN</sequence>
<dbReference type="EC" id="3.5.99.6" evidence="4"/>
<comment type="function">
    <text evidence="4">Catalyzes the reversible isomerization-deamination of glucosamine 6-phosphate (GlcN6P) to form fructose 6-phosphate (Fru6P) and ammonium ion.</text>
</comment>